<dbReference type="GO" id="GO:0016787">
    <property type="term" value="F:hydrolase activity"/>
    <property type="evidence" value="ECO:0007669"/>
    <property type="project" value="UniProtKB-KW"/>
</dbReference>
<comment type="caution">
    <text evidence="2">The sequence shown here is derived from an EMBL/GenBank/DDBJ whole genome shotgun (WGS) entry which is preliminary data.</text>
</comment>
<protein>
    <submittedName>
        <fullName evidence="2">SGNH/GDSL hydrolase family protein</fullName>
    </submittedName>
</protein>
<proteinExistence type="predicted"/>
<evidence type="ECO:0000259" key="1">
    <source>
        <dbReference type="Pfam" id="PF13472"/>
    </source>
</evidence>
<dbReference type="Gene3D" id="2.60.120.1360">
    <property type="match status" value="1"/>
</dbReference>
<dbReference type="InterPro" id="IPR013830">
    <property type="entry name" value="SGNH_hydro"/>
</dbReference>
<organism evidence="2 3">
    <name type="scientific">Pseudomonas kulmbachensis</name>
    <dbReference type="NCBI Taxonomy" id="3043408"/>
    <lineage>
        <taxon>Bacteria</taxon>
        <taxon>Pseudomonadati</taxon>
        <taxon>Pseudomonadota</taxon>
        <taxon>Gammaproteobacteria</taxon>
        <taxon>Pseudomonadales</taxon>
        <taxon>Pseudomonadaceae</taxon>
        <taxon>Pseudomonas</taxon>
    </lineage>
</organism>
<feature type="domain" description="SGNH hydrolase-type esterase" evidence="1">
    <location>
        <begin position="504"/>
        <end position="624"/>
    </location>
</feature>
<evidence type="ECO:0000313" key="3">
    <source>
        <dbReference type="Proteomes" id="UP001609821"/>
    </source>
</evidence>
<dbReference type="EMBL" id="JBINXB010000002">
    <property type="protein sequence ID" value="MFH6564884.1"/>
    <property type="molecule type" value="Genomic_DNA"/>
</dbReference>
<dbReference type="Gene3D" id="3.40.50.1110">
    <property type="entry name" value="SGNH hydrolase"/>
    <property type="match status" value="1"/>
</dbReference>
<reference evidence="2 3" key="1">
    <citation type="submission" date="2024-10" db="EMBL/GenBank/DDBJ databases">
        <title>Aeromonas and Pseudomonas from the Cagarras Archipelago, Rio de Janeiro, Brazil.</title>
        <authorList>
            <person name="Canellas A.L.B."/>
            <person name="Laport M.S."/>
        </authorList>
    </citation>
    <scope>NUCLEOTIDE SEQUENCE [LARGE SCALE GENOMIC DNA]</scope>
    <source>
        <strain evidence="2 3">CPF-4</strain>
    </source>
</reference>
<evidence type="ECO:0000313" key="2">
    <source>
        <dbReference type="EMBL" id="MFH6564884.1"/>
    </source>
</evidence>
<gene>
    <name evidence="2" type="ORF">ACHMWK_02665</name>
</gene>
<name>A0ABW7LV79_9PSED</name>
<dbReference type="InterPro" id="IPR036514">
    <property type="entry name" value="SGNH_hydro_sf"/>
</dbReference>
<keyword evidence="2" id="KW-0378">Hydrolase</keyword>
<sequence>MANNTGNPIGSTAAKDLSDNAENLDKFANGEDYEYADRLGRSRKSLKWIEDAALAIPAIDAAVRSEQQAELALSAKSDAEAARDAAQLSSGVYIDVATGLASTSSGKFFSVPSPEATEYLILYHNVDNAAVEIDRYPNAMVIESKVPRIIVDNQMVPFAVDDEDKVPAWFDKGKFDAVGVGPQILADLGLIPVELDDVSRVPLWSDDGEKVAIWLDKGMLDALGLGPVIRKALGLEVFHPYDPSRVPLWSDDGDKVAIWLDKGMLDAMGFGPNLTAAIEEIVKASIAAQPVDLNQLLTTTGKSLWLYKAKCALLKNGASAKLKVMFAGDSWSDLDTIPNKMGELLAQDYDLAGYGWISALLNRMTNGVTASRTGWTLYDASSTPLAPEYGCAFDGGSITTNLSNATVKISNLTATKIVIYYRGGPGVFRYRVDGGDWATAPSGVLGAREKIVVEGLPDVAHELQIDTTGNASTVTLYGFYATRDVSGFEVLKCGRGGLRGGYAVKMLPYIAGYAADLEADLLIISLGTNDYRAGDVQGYIDGLTGMIAKHREGRPDVGIIIIAPPDSNGVAAEPLTTFRDLGQQIARATGCEFADIHSIFPLFAKSNGLGLWMDDLHLNVYGAEILCRHIYNYLLK</sequence>
<dbReference type="RefSeq" id="WP_395246524.1">
    <property type="nucleotide sequence ID" value="NZ_JBINXA010000003.1"/>
</dbReference>
<accession>A0ABW7LV79</accession>
<keyword evidence="3" id="KW-1185">Reference proteome</keyword>
<dbReference type="Proteomes" id="UP001609821">
    <property type="component" value="Unassembled WGS sequence"/>
</dbReference>
<dbReference type="Pfam" id="PF13472">
    <property type="entry name" value="Lipase_GDSL_2"/>
    <property type="match status" value="1"/>
</dbReference>
<dbReference type="SUPFAM" id="SSF52266">
    <property type="entry name" value="SGNH hydrolase"/>
    <property type="match status" value="1"/>
</dbReference>